<dbReference type="EMBL" id="CP089984">
    <property type="protein sequence ID" value="WXB16156.1"/>
    <property type="molecule type" value="Genomic_DNA"/>
</dbReference>
<dbReference type="Pfam" id="PF00857">
    <property type="entry name" value="Isochorismatase"/>
    <property type="match status" value="1"/>
</dbReference>
<dbReference type="GO" id="GO:0016787">
    <property type="term" value="F:hydrolase activity"/>
    <property type="evidence" value="ECO:0007669"/>
    <property type="project" value="UniProtKB-KW"/>
</dbReference>
<keyword evidence="1 3" id="KW-0378">Hydrolase</keyword>
<dbReference type="PANTHER" id="PTHR43540">
    <property type="entry name" value="PEROXYUREIDOACRYLATE/UREIDOACRYLATE AMIDOHYDROLASE-RELATED"/>
    <property type="match status" value="1"/>
</dbReference>
<reference evidence="3 4" key="1">
    <citation type="submission" date="2021-12" db="EMBL/GenBank/DDBJ databases">
        <title>Discovery of the Pendulisporaceae a myxobacterial family with distinct sporulation behavior and unique specialized metabolism.</title>
        <authorList>
            <person name="Garcia R."/>
            <person name="Popoff A."/>
            <person name="Bader C.D."/>
            <person name="Loehr J."/>
            <person name="Walesch S."/>
            <person name="Walt C."/>
            <person name="Boldt J."/>
            <person name="Bunk B."/>
            <person name="Haeckl F.J.F.P.J."/>
            <person name="Gunesch A.P."/>
            <person name="Birkelbach J."/>
            <person name="Nuebel U."/>
            <person name="Pietschmann T."/>
            <person name="Bach T."/>
            <person name="Mueller R."/>
        </authorList>
    </citation>
    <scope>NUCLEOTIDE SEQUENCE [LARGE SCALE GENOMIC DNA]</scope>
    <source>
        <strain evidence="3 4">MSr11954</strain>
    </source>
</reference>
<proteinExistence type="predicted"/>
<dbReference type="InterPro" id="IPR036380">
    <property type="entry name" value="Isochorismatase-like_sf"/>
</dbReference>
<feature type="domain" description="Isochorismatase-like" evidence="2">
    <location>
        <begin position="15"/>
        <end position="183"/>
    </location>
</feature>
<dbReference type="InterPro" id="IPR000868">
    <property type="entry name" value="Isochorismatase-like_dom"/>
</dbReference>
<organism evidence="3 4">
    <name type="scientific">Pendulispora albinea</name>
    <dbReference type="NCBI Taxonomy" id="2741071"/>
    <lineage>
        <taxon>Bacteria</taxon>
        <taxon>Pseudomonadati</taxon>
        <taxon>Myxococcota</taxon>
        <taxon>Myxococcia</taxon>
        <taxon>Myxococcales</taxon>
        <taxon>Sorangiineae</taxon>
        <taxon>Pendulisporaceae</taxon>
        <taxon>Pendulispora</taxon>
    </lineage>
</organism>
<evidence type="ECO:0000313" key="3">
    <source>
        <dbReference type="EMBL" id="WXB16156.1"/>
    </source>
</evidence>
<sequence length="205" mass="22813">MAIPKSSRRKPSKVALLLIDVINALDFEGSESLLAAATQAAPNIEQLARRARKAKVPVIYVNDNFGQWRSSFEATIEACTRPSKPGRHVTFRLRPRRGDYFVLKPRHSGFFSTPLRLLLDHLRVSTLILTGFATNLCVVFTANDAHMLGYHLHVPDDCTASNSPRLTARALEHVRDGLGADTTPSEELDLLTLGHPRKRRRAQGI</sequence>
<protein>
    <submittedName>
        <fullName evidence="3">Cysteine hydrolase</fullName>
    </submittedName>
</protein>
<evidence type="ECO:0000313" key="4">
    <source>
        <dbReference type="Proteomes" id="UP001370348"/>
    </source>
</evidence>
<keyword evidence="4" id="KW-1185">Reference proteome</keyword>
<evidence type="ECO:0000256" key="1">
    <source>
        <dbReference type="ARBA" id="ARBA00022801"/>
    </source>
</evidence>
<dbReference type="Gene3D" id="3.40.50.850">
    <property type="entry name" value="Isochorismatase-like"/>
    <property type="match status" value="1"/>
</dbReference>
<dbReference type="SUPFAM" id="SSF52499">
    <property type="entry name" value="Isochorismatase-like hydrolases"/>
    <property type="match status" value="1"/>
</dbReference>
<dbReference type="RefSeq" id="WP_394825785.1">
    <property type="nucleotide sequence ID" value="NZ_CP089984.1"/>
</dbReference>
<name>A0ABZ2M2A3_9BACT</name>
<dbReference type="Proteomes" id="UP001370348">
    <property type="component" value="Chromosome"/>
</dbReference>
<dbReference type="CDD" id="cd00431">
    <property type="entry name" value="cysteine_hydrolases"/>
    <property type="match status" value="1"/>
</dbReference>
<accession>A0ABZ2M2A3</accession>
<evidence type="ECO:0000259" key="2">
    <source>
        <dbReference type="Pfam" id="PF00857"/>
    </source>
</evidence>
<dbReference type="InterPro" id="IPR050272">
    <property type="entry name" value="Isochorismatase-like_hydrls"/>
</dbReference>
<dbReference type="PANTHER" id="PTHR43540:SF6">
    <property type="entry name" value="ISOCHORISMATASE-LIKE DOMAIN-CONTAINING PROTEIN"/>
    <property type="match status" value="1"/>
</dbReference>
<gene>
    <name evidence="3" type="ORF">LZC94_02525</name>
</gene>